<dbReference type="HOGENOM" id="CLU_1120501_0_0_1"/>
<dbReference type="KEGG" id="spaa:SPAPADRAFT_138295"/>
<dbReference type="OMA" id="YDDLYHP"/>
<dbReference type="eggNOG" id="ENOG502S2V3">
    <property type="taxonomic scope" value="Eukaryota"/>
</dbReference>
<evidence type="ECO:0000313" key="4">
    <source>
        <dbReference type="Proteomes" id="UP000000709"/>
    </source>
</evidence>
<dbReference type="AlphaFoldDB" id="G3ANZ0"/>
<name>G3ANZ0_SPAPN</name>
<evidence type="ECO:0000313" key="3">
    <source>
        <dbReference type="EMBL" id="EGW32615.1"/>
    </source>
</evidence>
<gene>
    <name evidence="3" type="ORF">SPAPADRAFT_138295</name>
</gene>
<dbReference type="InParanoid" id="G3ANZ0"/>
<keyword evidence="2" id="KW-1133">Transmembrane helix</keyword>
<proteinExistence type="predicted"/>
<dbReference type="OrthoDB" id="4083086at2759"/>
<protein>
    <submittedName>
        <fullName evidence="3">Uncharacterized protein</fullName>
    </submittedName>
</protein>
<keyword evidence="4" id="KW-1185">Reference proteome</keyword>
<feature type="compositionally biased region" description="Basic and acidic residues" evidence="1">
    <location>
        <begin position="1"/>
        <end position="13"/>
    </location>
</feature>
<evidence type="ECO:0000256" key="2">
    <source>
        <dbReference type="SAM" id="Phobius"/>
    </source>
</evidence>
<dbReference type="Proteomes" id="UP000000709">
    <property type="component" value="Unassembled WGS sequence"/>
</dbReference>
<feature type="transmembrane region" description="Helical" evidence="2">
    <location>
        <begin position="108"/>
        <end position="127"/>
    </location>
</feature>
<accession>G3ANZ0</accession>
<keyword evidence="2" id="KW-0812">Transmembrane</keyword>
<evidence type="ECO:0000256" key="1">
    <source>
        <dbReference type="SAM" id="MobiDB-lite"/>
    </source>
</evidence>
<dbReference type="RefSeq" id="XP_007375891.1">
    <property type="nucleotide sequence ID" value="XM_007375829.1"/>
</dbReference>
<dbReference type="GeneID" id="18870111"/>
<feature type="region of interest" description="Disordered" evidence="1">
    <location>
        <begin position="1"/>
        <end position="65"/>
    </location>
</feature>
<sequence length="259" mass="30768">MSEPSEKDLDIQRRPNPKGWVPPRAPYNPYDPWDIRPPEGYPSEFNAPRKSPKGFSSVPAENTQYGKVNDTMNRLNYSPRPMSDLYPGQYKVLRRVDTNRRLYLGSRYFGLFITVSAFTYAAFFYRWNGGSENVFSEFYRSRLRLKEKYVGLNEEEHDDLYHQKDSGVRIKGVKDSQYIPDSLRKTPENDLVLSRPSEKHILEAERIQQQEEERMLKELDYHEKYLQEYMQKNPIVNEEQPQELLDATRKPRKKWLGIF</sequence>
<dbReference type="EMBL" id="GL996502">
    <property type="protein sequence ID" value="EGW32615.1"/>
    <property type="molecule type" value="Genomic_DNA"/>
</dbReference>
<keyword evidence="2" id="KW-0472">Membrane</keyword>
<organism evidence="4">
    <name type="scientific">Spathaspora passalidarum (strain NRRL Y-27907 / 11-Y1)</name>
    <dbReference type="NCBI Taxonomy" id="619300"/>
    <lineage>
        <taxon>Eukaryota</taxon>
        <taxon>Fungi</taxon>
        <taxon>Dikarya</taxon>
        <taxon>Ascomycota</taxon>
        <taxon>Saccharomycotina</taxon>
        <taxon>Pichiomycetes</taxon>
        <taxon>Debaryomycetaceae</taxon>
        <taxon>Spathaspora</taxon>
    </lineage>
</organism>
<reference evidence="3 4" key="1">
    <citation type="journal article" date="2011" name="Proc. Natl. Acad. Sci. U.S.A.">
        <title>Comparative genomics of xylose-fermenting fungi for enhanced biofuel production.</title>
        <authorList>
            <person name="Wohlbach D.J."/>
            <person name="Kuo A."/>
            <person name="Sato T.K."/>
            <person name="Potts K.M."/>
            <person name="Salamov A.A."/>
            <person name="LaButti K.M."/>
            <person name="Sun H."/>
            <person name="Clum A."/>
            <person name="Pangilinan J.L."/>
            <person name="Lindquist E.A."/>
            <person name="Lucas S."/>
            <person name="Lapidus A."/>
            <person name="Jin M."/>
            <person name="Gunawan C."/>
            <person name="Balan V."/>
            <person name="Dale B.E."/>
            <person name="Jeffries T.W."/>
            <person name="Zinkel R."/>
            <person name="Barry K.W."/>
            <person name="Grigoriev I.V."/>
            <person name="Gasch A.P."/>
        </authorList>
    </citation>
    <scope>NUCLEOTIDE SEQUENCE [LARGE SCALE GENOMIC DNA]</scope>
    <source>
        <strain evidence="4">NRRL Y-27907 / 11-Y1</strain>
    </source>
</reference>